<dbReference type="RefSeq" id="WP_066401634.1">
    <property type="nucleotide sequence ID" value="NZ_CP011390.1"/>
</dbReference>
<dbReference type="EMBL" id="CP011390">
    <property type="protein sequence ID" value="ANE49523.1"/>
    <property type="molecule type" value="Genomic_DNA"/>
</dbReference>
<gene>
    <name evidence="1" type="ORF">SY85_02410</name>
</gene>
<organism evidence="1 2">
    <name type="scientific">Flavisolibacter tropicus</name>
    <dbReference type="NCBI Taxonomy" id="1492898"/>
    <lineage>
        <taxon>Bacteria</taxon>
        <taxon>Pseudomonadati</taxon>
        <taxon>Bacteroidota</taxon>
        <taxon>Chitinophagia</taxon>
        <taxon>Chitinophagales</taxon>
        <taxon>Chitinophagaceae</taxon>
        <taxon>Flavisolibacter</taxon>
    </lineage>
</organism>
<accession>A0A172TRX9</accession>
<evidence type="ECO:0008006" key="3">
    <source>
        <dbReference type="Google" id="ProtNLM"/>
    </source>
</evidence>
<dbReference type="STRING" id="1492898.SY85_02410"/>
<name>A0A172TRX9_9BACT</name>
<dbReference type="PATRIC" id="fig|1492898.3.peg.526"/>
<dbReference type="InterPro" id="IPR021272">
    <property type="entry name" value="DUF2851"/>
</dbReference>
<dbReference type="OrthoDB" id="1005072at2"/>
<reference evidence="2" key="1">
    <citation type="submission" date="2015-01" db="EMBL/GenBank/DDBJ databases">
        <title>Flavisolibacter sp./LCS9/ whole genome sequencing.</title>
        <authorList>
            <person name="Kim M.K."/>
            <person name="Srinivasan S."/>
            <person name="Lee J.-J."/>
        </authorList>
    </citation>
    <scope>NUCLEOTIDE SEQUENCE [LARGE SCALE GENOMIC DNA]</scope>
    <source>
        <strain evidence="2">LCS9</strain>
    </source>
</reference>
<proteinExistence type="predicted"/>
<protein>
    <recommendedName>
        <fullName evidence="3">DUF2851 domain-containing protein</fullName>
    </recommendedName>
</protein>
<dbReference type="AlphaFoldDB" id="A0A172TRX9"/>
<dbReference type="Proteomes" id="UP000077177">
    <property type="component" value="Chromosome"/>
</dbReference>
<sequence>MTEKLLQYIWQFQYFNRAHLQTTSNEVLQVLFPGQLNTNQGPDFLNARIKVGDTILVGSIELHIKASEWHKHRHQEDKNYSNVILHVVYSDDVNDIDAFPTLELASRISNLLLDKYTALMTTPSFISCASSISGIREITMMSWKERLLAERLTRKAKVIFDFLQATNQHWEECFWWLLAKSFGGKVNGEAFQAIARTIPLNLLAKHKNQIHQLEALIFGQAGLLQANHTEAYPKMLYKEYQFLSKKYNLRCIHQPLHFLRMRPGNFPTIRLAQLAMLIHHSHHLFSKILEAKESKEVWQYLKVTANDYWHYHYRFDEEKSYMPKRLGDDAIDSIVINCIIPALFAYGLYNNLDQYKNKALQWLENTKAEENAITKGFKSLHVDNLSAFDSQALIELKNEYCNNKRCLECTVGVQLLKQTN</sequence>
<evidence type="ECO:0000313" key="2">
    <source>
        <dbReference type="Proteomes" id="UP000077177"/>
    </source>
</evidence>
<keyword evidence="2" id="KW-1185">Reference proteome</keyword>
<reference evidence="1 2" key="2">
    <citation type="journal article" date="2016" name="Int. J. Syst. Evol. Microbiol.">
        <title>Flavisolibacter tropicus sp. nov., isolated from tropical soil.</title>
        <authorList>
            <person name="Lee J.J."/>
            <person name="Kang M.S."/>
            <person name="Kim G.S."/>
            <person name="Lee C.S."/>
            <person name="Lim S."/>
            <person name="Lee J."/>
            <person name="Roh S.H."/>
            <person name="Kang H."/>
            <person name="Ha J.M."/>
            <person name="Bae S."/>
            <person name="Jung H.Y."/>
            <person name="Kim M.K."/>
        </authorList>
    </citation>
    <scope>NUCLEOTIDE SEQUENCE [LARGE SCALE GENOMIC DNA]</scope>
    <source>
        <strain evidence="1 2">LCS9</strain>
    </source>
</reference>
<dbReference type="Pfam" id="PF11013">
    <property type="entry name" value="DUF2851"/>
    <property type="match status" value="1"/>
</dbReference>
<evidence type="ECO:0000313" key="1">
    <source>
        <dbReference type="EMBL" id="ANE49523.1"/>
    </source>
</evidence>
<dbReference type="KEGG" id="fla:SY85_02410"/>